<evidence type="ECO:0000313" key="1">
    <source>
        <dbReference type="EMBL" id="TQM18168.1"/>
    </source>
</evidence>
<dbReference type="RefSeq" id="WP_142018584.1">
    <property type="nucleotide sequence ID" value="NZ_VFPD01000003.1"/>
</dbReference>
<protein>
    <submittedName>
        <fullName evidence="1">Uncharacterized protein</fullName>
    </submittedName>
</protein>
<dbReference type="Proteomes" id="UP000316437">
    <property type="component" value="Unassembled WGS sequence"/>
</dbReference>
<gene>
    <name evidence="1" type="ORF">FB551_3931</name>
</gene>
<sequence length="169" mass="20434">MLKKLLIYLNIIDEVQIPIPIQRRNRTPMEKALELSRAEMLKERQRILQEQKREASEKLAQEKMVKEPILTLRERKTNRSYHNKIKNLAEYTTGYRQYCLEKTSNQHMLKTKEYHIYAKAGTTEAFQIYENAFITHNEHKMLRVESDYFVKYIQQEYNPITQMIENAYD</sequence>
<accession>A0A543E9E0</accession>
<reference evidence="1 2" key="1">
    <citation type="submission" date="2019-06" db="EMBL/GenBank/DDBJ databases">
        <title>Sorghum-associated microbial communities from plants grown in Nebraska, USA.</title>
        <authorList>
            <person name="Schachtman D."/>
        </authorList>
    </citation>
    <scope>NUCLEOTIDE SEQUENCE [LARGE SCALE GENOMIC DNA]</scope>
    <source>
        <strain evidence="1 2">110</strain>
    </source>
</reference>
<dbReference type="EMBL" id="VFPD01000003">
    <property type="protein sequence ID" value="TQM18168.1"/>
    <property type="molecule type" value="Genomic_DNA"/>
</dbReference>
<name>A0A543E9E0_9FLAO</name>
<evidence type="ECO:0000313" key="2">
    <source>
        <dbReference type="Proteomes" id="UP000316437"/>
    </source>
</evidence>
<keyword evidence="2" id="KW-1185">Reference proteome</keyword>
<proteinExistence type="predicted"/>
<dbReference type="AlphaFoldDB" id="A0A543E9E0"/>
<organism evidence="1 2">
    <name type="scientific">Chryseobacterium aquifrigidense</name>
    <dbReference type="NCBI Taxonomy" id="558021"/>
    <lineage>
        <taxon>Bacteria</taxon>
        <taxon>Pseudomonadati</taxon>
        <taxon>Bacteroidota</taxon>
        <taxon>Flavobacteriia</taxon>
        <taxon>Flavobacteriales</taxon>
        <taxon>Weeksellaceae</taxon>
        <taxon>Chryseobacterium group</taxon>
        <taxon>Chryseobacterium</taxon>
    </lineage>
</organism>
<comment type="caution">
    <text evidence="1">The sequence shown here is derived from an EMBL/GenBank/DDBJ whole genome shotgun (WGS) entry which is preliminary data.</text>
</comment>